<proteinExistence type="predicted"/>
<dbReference type="InterPro" id="IPR011010">
    <property type="entry name" value="DNA_brk_join_enz"/>
</dbReference>
<sequence>MVHRSNMAADPARYSKEHVLSKATAELGLATVVWMLLSGDQIPSLRPISVRMLAVPGHVECVDPRCKRRGCPGNRTRILSTGAVRFKLVHYKTERHHKDTLRVTLPQQLSRVVRLYTELVRHRLVDKKEEDGAAGVLLLTITGRPFSESSLSQFFKKLQTDYGAPWPGAARPYLDFRHGFCSESFSQVLEQVRNAAPGIVGPRAAPMGHTHRTHVNVYARGALSQQHKLAIEQAAARRFQHLGVAGQGDLAEEGEEEEDAEEEDAEEEEEEEERGGGWREGRRGGLGAGGGQHGWENGRPGEGAAGHGQAQEERLEENEKRGEEEEDEDEERLEWGSNRSSSEGEDWGGSEGDPSWEEEEAESTEESEEGSSGSGNESQGSESSEEASSSSSSSSSSGSGSGSGGSSGTTSSGRGTRPLVCQWLWAVQGLLGSPQLNPASVSLAVRRHQPTSVRGREET</sequence>
<protein>
    <submittedName>
        <fullName evidence="3">Uncharacterized protein</fullName>
    </submittedName>
</protein>
<reference evidence="3" key="1">
    <citation type="journal article" date="2020" name="bioRxiv">
        <title>Comparative genomics of Chlamydomonas.</title>
        <authorList>
            <person name="Craig R.J."/>
            <person name="Hasan A.R."/>
            <person name="Ness R.W."/>
            <person name="Keightley P.D."/>
        </authorList>
    </citation>
    <scope>NUCLEOTIDE SEQUENCE</scope>
    <source>
        <strain evidence="3">SAG 7.73</strain>
    </source>
</reference>
<evidence type="ECO:0000256" key="1">
    <source>
        <dbReference type="ARBA" id="ARBA00023172"/>
    </source>
</evidence>
<keyword evidence="4" id="KW-1185">Reference proteome</keyword>
<feature type="region of interest" description="Disordered" evidence="2">
    <location>
        <begin position="247"/>
        <end position="416"/>
    </location>
</feature>
<feature type="compositionally biased region" description="Low complexity" evidence="2">
    <location>
        <begin position="370"/>
        <end position="398"/>
    </location>
</feature>
<dbReference type="GO" id="GO:0015074">
    <property type="term" value="P:DNA integration"/>
    <property type="evidence" value="ECO:0007669"/>
    <property type="project" value="InterPro"/>
</dbReference>
<dbReference type="GO" id="GO:0003677">
    <property type="term" value="F:DNA binding"/>
    <property type="evidence" value="ECO:0007669"/>
    <property type="project" value="InterPro"/>
</dbReference>
<feature type="compositionally biased region" description="Gly residues" evidence="2">
    <location>
        <begin position="284"/>
        <end position="293"/>
    </location>
</feature>
<accession>A0A835SGM9</accession>
<keyword evidence="1" id="KW-0233">DNA recombination</keyword>
<name>A0A835SGM9_CHLIN</name>
<feature type="compositionally biased region" description="Acidic residues" evidence="2">
    <location>
        <begin position="343"/>
        <end position="369"/>
    </location>
</feature>
<dbReference type="Proteomes" id="UP000650467">
    <property type="component" value="Unassembled WGS sequence"/>
</dbReference>
<dbReference type="AlphaFoldDB" id="A0A835SGM9"/>
<organism evidence="3 4">
    <name type="scientific">Chlamydomonas incerta</name>
    <dbReference type="NCBI Taxonomy" id="51695"/>
    <lineage>
        <taxon>Eukaryota</taxon>
        <taxon>Viridiplantae</taxon>
        <taxon>Chlorophyta</taxon>
        <taxon>core chlorophytes</taxon>
        <taxon>Chlorophyceae</taxon>
        <taxon>CS clade</taxon>
        <taxon>Chlamydomonadales</taxon>
        <taxon>Chlamydomonadaceae</taxon>
        <taxon>Chlamydomonas</taxon>
    </lineage>
</organism>
<feature type="compositionally biased region" description="Acidic residues" evidence="2">
    <location>
        <begin position="250"/>
        <end position="273"/>
    </location>
</feature>
<dbReference type="Gene3D" id="1.10.443.10">
    <property type="entry name" value="Intergrase catalytic core"/>
    <property type="match status" value="1"/>
</dbReference>
<feature type="region of interest" description="Disordered" evidence="2">
    <location>
        <begin position="433"/>
        <end position="459"/>
    </location>
</feature>
<feature type="compositionally biased region" description="Basic and acidic residues" evidence="2">
    <location>
        <begin position="310"/>
        <end position="323"/>
    </location>
</feature>
<evidence type="ECO:0000313" key="3">
    <source>
        <dbReference type="EMBL" id="KAG2424487.1"/>
    </source>
</evidence>
<comment type="caution">
    <text evidence="3">The sequence shown here is derived from an EMBL/GenBank/DDBJ whole genome shotgun (WGS) entry which is preliminary data.</text>
</comment>
<feature type="compositionally biased region" description="Basic and acidic residues" evidence="2">
    <location>
        <begin position="274"/>
        <end position="283"/>
    </location>
</feature>
<dbReference type="InterPro" id="IPR013762">
    <property type="entry name" value="Integrase-like_cat_sf"/>
</dbReference>
<dbReference type="GO" id="GO:0006310">
    <property type="term" value="P:DNA recombination"/>
    <property type="evidence" value="ECO:0007669"/>
    <property type="project" value="UniProtKB-KW"/>
</dbReference>
<dbReference type="SUPFAM" id="SSF56349">
    <property type="entry name" value="DNA breaking-rejoining enzymes"/>
    <property type="match status" value="1"/>
</dbReference>
<evidence type="ECO:0000313" key="4">
    <source>
        <dbReference type="Proteomes" id="UP000650467"/>
    </source>
</evidence>
<evidence type="ECO:0000256" key="2">
    <source>
        <dbReference type="SAM" id="MobiDB-lite"/>
    </source>
</evidence>
<gene>
    <name evidence="3" type="ORF">HXX76_014539</name>
</gene>
<dbReference type="EMBL" id="JAEHOC010000065">
    <property type="protein sequence ID" value="KAG2424487.1"/>
    <property type="molecule type" value="Genomic_DNA"/>
</dbReference>